<protein>
    <submittedName>
        <fullName evidence="1">Putative secreted protein</fullName>
    </submittedName>
</protein>
<gene>
    <name evidence="1" type="ORF">GGE66_005582</name>
</gene>
<dbReference type="Proteomes" id="UP000517187">
    <property type="component" value="Unassembled WGS sequence"/>
</dbReference>
<comment type="caution">
    <text evidence="1">The sequence shown here is derived from an EMBL/GenBank/DDBJ whole genome shotgun (WGS) entry which is preliminary data.</text>
</comment>
<dbReference type="AlphaFoldDB" id="A0A7W9ZXG1"/>
<dbReference type="Pfam" id="PF06199">
    <property type="entry name" value="Phage_tail_2"/>
    <property type="match status" value="1"/>
</dbReference>
<sequence length="145" mass="15007">MASVGQVLGRTLLIQIGDGGSPTEVFTNLCGLKTRSFNLSAGEVDTTIPDCANPGNVVQKTSRPGIANRTFTGSGAYVAGANMSAFMTHVINATAFNAKVIVPGLGTFSGSWFVTDFTASGDVEPNMEFNATFTAGDTLTFTPEA</sequence>
<dbReference type="RefSeq" id="WP_184696976.1">
    <property type="nucleotide sequence ID" value="NZ_JACIIJ010000016.1"/>
</dbReference>
<evidence type="ECO:0000313" key="2">
    <source>
        <dbReference type="Proteomes" id="UP000517187"/>
    </source>
</evidence>
<dbReference type="InterPro" id="IPR011855">
    <property type="entry name" value="Phgtail_TP901_1"/>
</dbReference>
<proteinExistence type="predicted"/>
<reference evidence="1 2" key="1">
    <citation type="submission" date="2020-08" db="EMBL/GenBank/DDBJ databases">
        <title>Genomic Encyclopedia of Type Strains, Phase IV (KMG-V): Genome sequencing to study the core and pangenomes of soil and plant-associated prokaryotes.</title>
        <authorList>
            <person name="Whitman W."/>
        </authorList>
    </citation>
    <scope>NUCLEOTIDE SEQUENCE [LARGE SCALE GENOMIC DNA]</scope>
    <source>
        <strain evidence="1 2">SEMIA 4011</strain>
    </source>
</reference>
<dbReference type="EMBL" id="JACIIJ010000016">
    <property type="protein sequence ID" value="MBB6224567.1"/>
    <property type="molecule type" value="Genomic_DNA"/>
</dbReference>
<organism evidence="1 2">
    <name type="scientific">Rhizobium leguminosarum</name>
    <dbReference type="NCBI Taxonomy" id="384"/>
    <lineage>
        <taxon>Bacteria</taxon>
        <taxon>Pseudomonadati</taxon>
        <taxon>Pseudomonadota</taxon>
        <taxon>Alphaproteobacteria</taxon>
        <taxon>Hyphomicrobiales</taxon>
        <taxon>Rhizobiaceae</taxon>
        <taxon>Rhizobium/Agrobacterium group</taxon>
        <taxon>Rhizobium</taxon>
    </lineage>
</organism>
<name>A0A7W9ZXG1_RHILE</name>
<accession>A0A7W9ZXG1</accession>
<evidence type="ECO:0000313" key="1">
    <source>
        <dbReference type="EMBL" id="MBB6224567.1"/>
    </source>
</evidence>